<dbReference type="PANTHER" id="PTHR30595">
    <property type="entry name" value="GLPR-RELATED TRANSCRIPTIONAL REPRESSOR"/>
    <property type="match status" value="1"/>
</dbReference>
<dbReference type="GO" id="GO:0006355">
    <property type="term" value="P:regulation of DNA-templated transcription"/>
    <property type="evidence" value="ECO:0007669"/>
    <property type="project" value="InterPro"/>
</dbReference>
<dbReference type="InterPro" id="IPR038461">
    <property type="entry name" value="Schlafen_AlbA_2_dom_sf"/>
</dbReference>
<dbReference type="EMBL" id="NWBP01000010">
    <property type="protein sequence ID" value="PCC83609.1"/>
    <property type="molecule type" value="Genomic_DNA"/>
</dbReference>
<evidence type="ECO:0000313" key="3">
    <source>
        <dbReference type="EMBL" id="PCC83609.1"/>
    </source>
</evidence>
<dbReference type="InterPro" id="IPR005471">
    <property type="entry name" value="Tscrpt_reg_IclR_N"/>
</dbReference>
<comment type="caution">
    <text evidence="3">The sequence shown here is derived from an EMBL/GenBank/DDBJ whole genome shotgun (WGS) entry which is preliminary data.</text>
</comment>
<sequence>MNNWSENQLRELLAELELRGGDSTTVEVKTAQGGIPDSLPQTLCAFANMPSGGLIILGVNEKEGFIVTGIESPSEMEAALASQARHAITPPVTVHTDSVAIDGTHVVIAEVTGLPIIDKPAIYRGEAYLRMADGDYRMSASELRMMDVAKLHAEEAVSYDTTIVEGTSLADLDSDVVQDFLVQARKKNRRLSGLTQDEDVLRALAVTTATGELTLAGLYALGFYPQGHFPSLAVTVAQRLPNGSKHGRVLGLETFEGPVPVLLNSVMGWVRQRLAAVRRYREDGSMVEVPELPLPAIREAVANALVHRDLGPNTLGAGKSIDVRLLPDKMVISSPGGLRDLTVEQLKSRDLARQEINQRLYRLCRYLKADDGSFVIEGEGGGVQLMLDAAREQGLPEPDLIDSGVQFTVKMWRPDTRGEARIWEPLRKEESGTGPERRVDAPVTLERLGVNAPRVVEALRTAAQPLSIGEIETATNLTRAQVRYALKSLVKARFVRMDGTRGSQATTYEWLANRGAAGA</sequence>
<dbReference type="Proteomes" id="UP000218690">
    <property type="component" value="Unassembled WGS sequence"/>
</dbReference>
<organism evidence="3 4">
    <name type="scientific">Corynebacterium accolens</name>
    <dbReference type="NCBI Taxonomy" id="38284"/>
    <lineage>
        <taxon>Bacteria</taxon>
        <taxon>Bacillati</taxon>
        <taxon>Actinomycetota</taxon>
        <taxon>Actinomycetes</taxon>
        <taxon>Mycobacteriales</taxon>
        <taxon>Corynebacteriaceae</taxon>
        <taxon>Corynebacterium</taxon>
    </lineage>
</organism>
<dbReference type="Gene3D" id="3.30.565.60">
    <property type="match status" value="1"/>
</dbReference>
<evidence type="ECO:0008006" key="5">
    <source>
        <dbReference type="Google" id="ProtNLM"/>
    </source>
</evidence>
<dbReference type="InterPro" id="IPR036390">
    <property type="entry name" value="WH_DNA-bd_sf"/>
</dbReference>
<feature type="domain" description="Schlafen AlbA-2" evidence="1">
    <location>
        <begin position="23"/>
        <end position="138"/>
    </location>
</feature>
<dbReference type="Gene3D" id="3.30.950.30">
    <property type="entry name" value="Schlafen, AAA domain"/>
    <property type="match status" value="1"/>
</dbReference>
<dbReference type="InterPro" id="IPR036388">
    <property type="entry name" value="WH-like_DNA-bd_sf"/>
</dbReference>
<evidence type="ECO:0000313" key="4">
    <source>
        <dbReference type="Proteomes" id="UP000218690"/>
    </source>
</evidence>
<gene>
    <name evidence="3" type="ORF">COM45_02330</name>
</gene>
<protein>
    <recommendedName>
        <fullName evidence="5">Transcriptional regulator</fullName>
    </recommendedName>
</protein>
<proteinExistence type="predicted"/>
<dbReference type="AlphaFoldDB" id="A0A2A4AMB1"/>
<dbReference type="Gene3D" id="1.10.10.10">
    <property type="entry name" value="Winged helix-like DNA-binding domain superfamily/Winged helix DNA-binding domain"/>
    <property type="match status" value="1"/>
</dbReference>
<name>A0A2A4AMB1_9CORY</name>
<dbReference type="InterPro" id="IPR038475">
    <property type="entry name" value="RecG_C_sf"/>
</dbReference>
<feature type="domain" description="HTH iclR-type" evidence="2">
    <location>
        <begin position="454"/>
        <end position="498"/>
    </location>
</feature>
<evidence type="ECO:0000259" key="2">
    <source>
        <dbReference type="Pfam" id="PF09339"/>
    </source>
</evidence>
<dbReference type="Pfam" id="PF13749">
    <property type="entry name" value="HATPase_c_4"/>
    <property type="match status" value="1"/>
</dbReference>
<dbReference type="Pfam" id="PF04326">
    <property type="entry name" value="SLFN_AlbA_2"/>
    <property type="match status" value="1"/>
</dbReference>
<dbReference type="GO" id="GO:0003677">
    <property type="term" value="F:DNA binding"/>
    <property type="evidence" value="ECO:0007669"/>
    <property type="project" value="InterPro"/>
</dbReference>
<dbReference type="InterPro" id="IPR007421">
    <property type="entry name" value="Schlafen_AlbA_2_dom"/>
</dbReference>
<evidence type="ECO:0000259" key="1">
    <source>
        <dbReference type="Pfam" id="PF04326"/>
    </source>
</evidence>
<accession>A0A2A4AMB1</accession>
<reference evidence="3 4" key="1">
    <citation type="submission" date="2017-09" db="EMBL/GenBank/DDBJ databases">
        <title>Draft Genome Sequence of Corynebacterium accolens AH4003.</title>
        <authorList>
            <person name="Chen Y."/>
            <person name="Oosthuysen W.F."/>
            <person name="Kelley S."/>
            <person name="Horswill A."/>
        </authorList>
    </citation>
    <scope>NUCLEOTIDE SEQUENCE [LARGE SCALE GENOMIC DNA]</scope>
    <source>
        <strain evidence="3 4">AH4003</strain>
    </source>
</reference>
<dbReference type="SUPFAM" id="SSF46785">
    <property type="entry name" value="Winged helix' DNA-binding domain"/>
    <property type="match status" value="1"/>
</dbReference>
<dbReference type="PANTHER" id="PTHR30595:SF6">
    <property type="entry name" value="SCHLAFEN ALBA-2 DOMAIN-CONTAINING PROTEIN"/>
    <property type="match status" value="1"/>
</dbReference>
<dbReference type="Pfam" id="PF09339">
    <property type="entry name" value="HTH_IclR"/>
    <property type="match status" value="1"/>
</dbReference>